<accession>A0A378VHY4</accession>
<reference evidence="1 2" key="1">
    <citation type="submission" date="2018-06" db="EMBL/GenBank/DDBJ databases">
        <authorList>
            <consortium name="Pathogen Informatics"/>
            <person name="Doyle S."/>
        </authorList>
    </citation>
    <scope>NUCLEOTIDE SEQUENCE [LARGE SCALE GENOMIC DNA]</scope>
    <source>
        <strain evidence="1 2">NCTC10616</strain>
    </source>
</reference>
<sequence length="59" mass="6664">MPSETPYAAIRPVDESALTLMHILKHELPDTLVIGISHQNEIKNLFERKINLTACHPSE</sequence>
<dbReference type="EMBL" id="UGRO01000002">
    <property type="protein sequence ID" value="SUA16449.1"/>
    <property type="molecule type" value="Genomic_DNA"/>
</dbReference>
<keyword evidence="2" id="KW-1185">Reference proteome</keyword>
<dbReference type="AlphaFoldDB" id="A0A378VHY4"/>
<organism evidence="1 2">
    <name type="scientific">Neisseria lactamica</name>
    <dbReference type="NCBI Taxonomy" id="486"/>
    <lineage>
        <taxon>Bacteria</taxon>
        <taxon>Pseudomonadati</taxon>
        <taxon>Pseudomonadota</taxon>
        <taxon>Betaproteobacteria</taxon>
        <taxon>Neisseriales</taxon>
        <taxon>Neisseriaceae</taxon>
        <taxon>Neisseria</taxon>
    </lineage>
</organism>
<dbReference type="RefSeq" id="WP_003711002.1">
    <property type="nucleotide sequence ID" value="NZ_CAUJPO010000028.1"/>
</dbReference>
<evidence type="ECO:0000313" key="2">
    <source>
        <dbReference type="Proteomes" id="UP000254193"/>
    </source>
</evidence>
<name>A0A378VHY4_NEILA</name>
<dbReference type="Proteomes" id="UP000254193">
    <property type="component" value="Unassembled WGS sequence"/>
</dbReference>
<evidence type="ECO:0000313" key="1">
    <source>
        <dbReference type="EMBL" id="SUA16449.1"/>
    </source>
</evidence>
<proteinExistence type="predicted"/>
<gene>
    <name evidence="1" type="ORF">NCTC10616_00087</name>
</gene>
<protein>
    <submittedName>
        <fullName evidence="1">Uncharacterized protein</fullName>
    </submittedName>
</protein>